<accession>A0A9P7F564</accession>
<dbReference type="RefSeq" id="XP_041291450.1">
    <property type="nucleotide sequence ID" value="XM_041441648.1"/>
</dbReference>
<comment type="caution">
    <text evidence="1">The sequence shown here is derived from an EMBL/GenBank/DDBJ whole genome shotgun (WGS) entry which is preliminary data.</text>
</comment>
<evidence type="ECO:0000313" key="1">
    <source>
        <dbReference type="EMBL" id="KAG2106140.1"/>
    </source>
</evidence>
<name>A0A9P7F564_9AGAM</name>
<sequence>MVQVQGRPQCSRAKLTATQKAERCKRQEALTDTINTAKSAYAQEAAHISETHGRSLKWTHNQLFLRSCMLCQQRGVNSWNAFVRAKHKEANEDLEKGERIQLTQFIADNKTKLVDAHSKLTFAEKRVYNMQVLEAR</sequence>
<organism evidence="1 2">
    <name type="scientific">Suillus discolor</name>
    <dbReference type="NCBI Taxonomy" id="1912936"/>
    <lineage>
        <taxon>Eukaryota</taxon>
        <taxon>Fungi</taxon>
        <taxon>Dikarya</taxon>
        <taxon>Basidiomycota</taxon>
        <taxon>Agaricomycotina</taxon>
        <taxon>Agaricomycetes</taxon>
        <taxon>Agaricomycetidae</taxon>
        <taxon>Boletales</taxon>
        <taxon>Suillineae</taxon>
        <taxon>Suillaceae</taxon>
        <taxon>Suillus</taxon>
    </lineage>
</organism>
<dbReference type="Proteomes" id="UP000823399">
    <property type="component" value="Unassembled WGS sequence"/>
</dbReference>
<dbReference type="OrthoDB" id="2631102at2759"/>
<keyword evidence="2" id="KW-1185">Reference proteome</keyword>
<reference evidence="1" key="1">
    <citation type="journal article" date="2020" name="New Phytol.">
        <title>Comparative genomics reveals dynamic genome evolution in host specialist ectomycorrhizal fungi.</title>
        <authorList>
            <person name="Lofgren L.A."/>
            <person name="Nguyen N.H."/>
            <person name="Vilgalys R."/>
            <person name="Ruytinx J."/>
            <person name="Liao H.L."/>
            <person name="Branco S."/>
            <person name="Kuo A."/>
            <person name="LaButti K."/>
            <person name="Lipzen A."/>
            <person name="Andreopoulos W."/>
            <person name="Pangilinan J."/>
            <person name="Riley R."/>
            <person name="Hundley H."/>
            <person name="Na H."/>
            <person name="Barry K."/>
            <person name="Grigoriev I.V."/>
            <person name="Stajich J.E."/>
            <person name="Kennedy P.G."/>
        </authorList>
    </citation>
    <scope>NUCLEOTIDE SEQUENCE</scope>
    <source>
        <strain evidence="1">FC423</strain>
    </source>
</reference>
<evidence type="ECO:0000313" key="2">
    <source>
        <dbReference type="Proteomes" id="UP000823399"/>
    </source>
</evidence>
<dbReference type="AlphaFoldDB" id="A0A9P7F564"/>
<protein>
    <submittedName>
        <fullName evidence="1">Uncharacterized protein</fullName>
    </submittedName>
</protein>
<proteinExistence type="predicted"/>
<dbReference type="GeneID" id="64703907"/>
<gene>
    <name evidence="1" type="ORF">F5147DRAFT_774951</name>
</gene>
<dbReference type="EMBL" id="JABBWM010000036">
    <property type="protein sequence ID" value="KAG2106140.1"/>
    <property type="molecule type" value="Genomic_DNA"/>
</dbReference>